<keyword evidence="5" id="KW-0732">Signal</keyword>
<comment type="caution">
    <text evidence="9">The sequence shown here is derived from an EMBL/GenBank/DDBJ whole genome shotgun (WGS) entry which is preliminary data.</text>
</comment>
<dbReference type="InterPro" id="IPR006311">
    <property type="entry name" value="TAT_signal"/>
</dbReference>
<dbReference type="GO" id="GO:0005507">
    <property type="term" value="F:copper ion binding"/>
    <property type="evidence" value="ECO:0007669"/>
    <property type="project" value="InterPro"/>
</dbReference>
<organism evidence="9 10">
    <name type="scientific">Tianweitania sediminis</name>
    <dbReference type="NCBI Taxonomy" id="1502156"/>
    <lineage>
        <taxon>Bacteria</taxon>
        <taxon>Pseudomonadati</taxon>
        <taxon>Pseudomonadota</taxon>
        <taxon>Alphaproteobacteria</taxon>
        <taxon>Hyphomicrobiales</taxon>
        <taxon>Phyllobacteriaceae</taxon>
        <taxon>Tianweitania</taxon>
    </lineage>
</organism>
<feature type="chain" id="PRO_5035216564" evidence="5">
    <location>
        <begin position="35"/>
        <end position="498"/>
    </location>
</feature>
<dbReference type="PROSITE" id="PS51318">
    <property type="entry name" value="TAT"/>
    <property type="match status" value="1"/>
</dbReference>
<dbReference type="InterPro" id="IPR001117">
    <property type="entry name" value="Cu-oxidase_2nd"/>
</dbReference>
<dbReference type="Proteomes" id="UP000666240">
    <property type="component" value="Unassembled WGS sequence"/>
</dbReference>
<evidence type="ECO:0000313" key="10">
    <source>
        <dbReference type="Proteomes" id="UP000666240"/>
    </source>
</evidence>
<feature type="domain" description="Plastocyanin-like" evidence="8">
    <location>
        <begin position="69"/>
        <end position="154"/>
    </location>
</feature>
<dbReference type="InterPro" id="IPR033138">
    <property type="entry name" value="Cu_oxidase_CS"/>
</dbReference>
<dbReference type="InterPro" id="IPR034279">
    <property type="entry name" value="CuRO_3_CopA"/>
</dbReference>
<dbReference type="Pfam" id="PF07732">
    <property type="entry name" value="Cu-oxidase_3"/>
    <property type="match status" value="1"/>
</dbReference>
<dbReference type="PROSITE" id="PS00079">
    <property type="entry name" value="MULTICOPPER_OXIDASE1"/>
    <property type="match status" value="1"/>
</dbReference>
<evidence type="ECO:0000259" key="7">
    <source>
        <dbReference type="Pfam" id="PF07731"/>
    </source>
</evidence>
<keyword evidence="2" id="KW-0560">Oxidoreductase</keyword>
<dbReference type="NCBIfam" id="TIGR01409">
    <property type="entry name" value="TAT_signal_seq"/>
    <property type="match status" value="1"/>
</dbReference>
<evidence type="ECO:0000313" key="9">
    <source>
        <dbReference type="EMBL" id="MBP0441305.1"/>
    </source>
</evidence>
<feature type="domain" description="Plastocyanin-like" evidence="6">
    <location>
        <begin position="239"/>
        <end position="328"/>
    </location>
</feature>
<dbReference type="InterPro" id="IPR008972">
    <property type="entry name" value="Cupredoxin"/>
</dbReference>
<evidence type="ECO:0000256" key="2">
    <source>
        <dbReference type="ARBA" id="ARBA00023002"/>
    </source>
</evidence>
<keyword evidence="1" id="KW-0479">Metal-binding</keyword>
<evidence type="ECO:0000256" key="3">
    <source>
        <dbReference type="ARBA" id="ARBA00023008"/>
    </source>
</evidence>
<dbReference type="Gene3D" id="2.60.40.420">
    <property type="entry name" value="Cupredoxins - blue copper proteins"/>
    <property type="match status" value="3"/>
</dbReference>
<feature type="domain" description="Plastocyanin-like" evidence="7">
    <location>
        <begin position="386"/>
        <end position="496"/>
    </location>
</feature>
<dbReference type="SUPFAM" id="SSF49503">
    <property type="entry name" value="Cupredoxins"/>
    <property type="match status" value="3"/>
</dbReference>
<evidence type="ECO:0000259" key="8">
    <source>
        <dbReference type="Pfam" id="PF07732"/>
    </source>
</evidence>
<dbReference type="CDD" id="cd13865">
    <property type="entry name" value="CuRO_1_LCC_like_3"/>
    <property type="match status" value="1"/>
</dbReference>
<proteinExistence type="predicted"/>
<dbReference type="InterPro" id="IPR011707">
    <property type="entry name" value="Cu-oxidase-like_N"/>
</dbReference>
<keyword evidence="10" id="KW-1185">Reference proteome</keyword>
<name>A0A8J7R3M7_9HYPH</name>
<dbReference type="InterPro" id="IPR002355">
    <property type="entry name" value="Cu_oxidase_Cu_BS"/>
</dbReference>
<accession>A0A8J7R3M7</accession>
<dbReference type="PROSITE" id="PS00080">
    <property type="entry name" value="MULTICOPPER_OXIDASE2"/>
    <property type="match status" value="1"/>
</dbReference>
<dbReference type="InterPro" id="IPR019546">
    <property type="entry name" value="TAT_signal_bac_arc"/>
</dbReference>
<evidence type="ECO:0000259" key="6">
    <source>
        <dbReference type="Pfam" id="PF00394"/>
    </source>
</evidence>
<dbReference type="PANTHER" id="PTHR11709:SF394">
    <property type="entry name" value="FI03373P-RELATED"/>
    <property type="match status" value="1"/>
</dbReference>
<evidence type="ECO:0000256" key="5">
    <source>
        <dbReference type="SAM" id="SignalP"/>
    </source>
</evidence>
<gene>
    <name evidence="9" type="ORF">J5Y06_21895</name>
</gene>
<protein>
    <submittedName>
        <fullName evidence="9">Multicopper oxidase family protein</fullName>
    </submittedName>
</protein>
<dbReference type="CDD" id="cd13896">
    <property type="entry name" value="CuRO_3_CopA"/>
    <property type="match status" value="1"/>
</dbReference>
<feature type="signal peptide" evidence="5">
    <location>
        <begin position="1"/>
        <end position="34"/>
    </location>
</feature>
<dbReference type="Pfam" id="PF07731">
    <property type="entry name" value="Cu-oxidase_2"/>
    <property type="match status" value="1"/>
</dbReference>
<dbReference type="AlphaFoldDB" id="A0A8J7R3M7"/>
<dbReference type="InterPro" id="IPR045087">
    <property type="entry name" value="Cu-oxidase_fam"/>
</dbReference>
<dbReference type="EMBL" id="JAGIYY010000013">
    <property type="protein sequence ID" value="MBP0441305.1"/>
    <property type="molecule type" value="Genomic_DNA"/>
</dbReference>
<sequence>MMQLSRRQFVAGTAAIGGLAAAPSLLLPETPASAASLTTIRAGTRVIEVNGRPATVFGLMQPDGRHGLVLDAGQRFQVRLDNQTGEDTTIHWHGLTPPWQQDGVGGISQDPIAAGRSHDYDFVVGAPGTNWMHSHAGLQEQRLLAAPLIVRDPAEAGEDVQDVVVMFHDFTFRDPEEVLAGLRNGGHGPQSGSGGHAGHGAPRAVSPGPGAHGRHGMSGMPARDSATGGMSHLQDVEYDALLANDRTLDDPEVFSVERGGRVRLRLINGAATTNMWIDLDSLRGRLVAVDGMPVQPIEGSRFECAVAQRLDIVLEIPRGGGAWPVFAVQEGGRNRTGFVLASTGAEITKLKALTAENYAAVEADLEHRLRALEPLSDRPADRKHTMMLGEAAGYVWTLDGKMHGEDAPLRVSEGERFELTFMNHSSMSHPMHLHGHHFQVVAVNGMRIRGAVRDAVLVPANMGSVTVAFDARNPGKWALHCHHLYHMAGGMMTSLQYA</sequence>
<dbReference type="Pfam" id="PF00394">
    <property type="entry name" value="Cu-oxidase"/>
    <property type="match status" value="1"/>
</dbReference>
<evidence type="ECO:0000256" key="4">
    <source>
        <dbReference type="SAM" id="MobiDB-lite"/>
    </source>
</evidence>
<reference evidence="9" key="1">
    <citation type="submission" date="2021-03" db="EMBL/GenBank/DDBJ databases">
        <title>Genome sequencing and assembly of Tianweitania sediminis.</title>
        <authorList>
            <person name="Chhetri G."/>
        </authorList>
    </citation>
    <scope>NUCLEOTIDE SEQUENCE</scope>
    <source>
        <strain evidence="9">Z8</strain>
    </source>
</reference>
<keyword evidence="3" id="KW-0186">Copper</keyword>
<feature type="compositionally biased region" description="Gly residues" evidence="4">
    <location>
        <begin position="183"/>
        <end position="198"/>
    </location>
</feature>
<feature type="region of interest" description="Disordered" evidence="4">
    <location>
        <begin position="182"/>
        <end position="229"/>
    </location>
</feature>
<dbReference type="InterPro" id="IPR011706">
    <property type="entry name" value="Cu-oxidase_C"/>
</dbReference>
<dbReference type="PANTHER" id="PTHR11709">
    <property type="entry name" value="MULTI-COPPER OXIDASE"/>
    <property type="match status" value="1"/>
</dbReference>
<dbReference type="GO" id="GO:0016491">
    <property type="term" value="F:oxidoreductase activity"/>
    <property type="evidence" value="ECO:0007669"/>
    <property type="project" value="UniProtKB-KW"/>
</dbReference>
<evidence type="ECO:0000256" key="1">
    <source>
        <dbReference type="ARBA" id="ARBA00022723"/>
    </source>
</evidence>